<sequence length="197" mass="21974">MASKRKGEDIEASGRGASKKQSTARNHGIQFKDSEQKNRYKSLISRTISPCRIHGPSHNFQYEWRVNNANFLIILPNSDITNPKVVENFYVGTNPQVHNDGDDGGDEEEIGEGGRPSDFLREDDVLRGTTESRLGKGERIFDGLSLGAKERDLELIRYENRKIRRQNMSPQSQKLGTARASIGTAVPPSRIAFAAFA</sequence>
<organism evidence="2 4">
    <name type="scientific">Medicago truncatula</name>
    <name type="common">Barrel medic</name>
    <name type="synonym">Medicago tribuloides</name>
    <dbReference type="NCBI Taxonomy" id="3880"/>
    <lineage>
        <taxon>Eukaryota</taxon>
        <taxon>Viridiplantae</taxon>
        <taxon>Streptophyta</taxon>
        <taxon>Embryophyta</taxon>
        <taxon>Tracheophyta</taxon>
        <taxon>Spermatophyta</taxon>
        <taxon>Magnoliopsida</taxon>
        <taxon>eudicotyledons</taxon>
        <taxon>Gunneridae</taxon>
        <taxon>Pentapetalae</taxon>
        <taxon>rosids</taxon>
        <taxon>fabids</taxon>
        <taxon>Fabales</taxon>
        <taxon>Fabaceae</taxon>
        <taxon>Papilionoideae</taxon>
        <taxon>50 kb inversion clade</taxon>
        <taxon>NPAAA clade</taxon>
        <taxon>Hologalegina</taxon>
        <taxon>IRL clade</taxon>
        <taxon>Trifolieae</taxon>
        <taxon>Medicago</taxon>
    </lineage>
</organism>
<dbReference type="AlphaFoldDB" id="A0A072TPX3"/>
<dbReference type="EMBL" id="CM001224">
    <property type="protein sequence ID" value="KEH19266.1"/>
    <property type="molecule type" value="Genomic_DNA"/>
</dbReference>
<reference evidence="3" key="3">
    <citation type="submission" date="2015-04" db="UniProtKB">
        <authorList>
            <consortium name="EnsemblPlants"/>
        </authorList>
    </citation>
    <scope>IDENTIFICATION</scope>
    <source>
        <strain evidence="3">cv. Jemalong A17</strain>
    </source>
</reference>
<evidence type="ECO:0000313" key="2">
    <source>
        <dbReference type="EMBL" id="KEH19266.1"/>
    </source>
</evidence>
<evidence type="ECO:0000313" key="4">
    <source>
        <dbReference type="Proteomes" id="UP000002051"/>
    </source>
</evidence>
<feature type="region of interest" description="Disordered" evidence="1">
    <location>
        <begin position="95"/>
        <end position="120"/>
    </location>
</feature>
<protein>
    <submittedName>
        <fullName evidence="2 3">Uncharacterized protein</fullName>
    </submittedName>
</protein>
<gene>
    <name evidence="2" type="ordered locus">MTR_8g446060</name>
</gene>
<reference evidence="2 4" key="1">
    <citation type="journal article" date="2011" name="Nature">
        <title>The Medicago genome provides insight into the evolution of rhizobial symbioses.</title>
        <authorList>
            <person name="Young N.D."/>
            <person name="Debelle F."/>
            <person name="Oldroyd G.E."/>
            <person name="Geurts R."/>
            <person name="Cannon S.B."/>
            <person name="Udvardi M.K."/>
            <person name="Benedito V.A."/>
            <person name="Mayer K.F."/>
            <person name="Gouzy J."/>
            <person name="Schoof H."/>
            <person name="Van de Peer Y."/>
            <person name="Proost S."/>
            <person name="Cook D.R."/>
            <person name="Meyers B.C."/>
            <person name="Spannagl M."/>
            <person name="Cheung F."/>
            <person name="De Mita S."/>
            <person name="Krishnakumar V."/>
            <person name="Gundlach H."/>
            <person name="Zhou S."/>
            <person name="Mudge J."/>
            <person name="Bharti A.K."/>
            <person name="Murray J.D."/>
            <person name="Naoumkina M.A."/>
            <person name="Rosen B."/>
            <person name="Silverstein K.A."/>
            <person name="Tang H."/>
            <person name="Rombauts S."/>
            <person name="Zhao P.X."/>
            <person name="Zhou P."/>
            <person name="Barbe V."/>
            <person name="Bardou P."/>
            <person name="Bechner M."/>
            <person name="Bellec A."/>
            <person name="Berger A."/>
            <person name="Berges H."/>
            <person name="Bidwell S."/>
            <person name="Bisseling T."/>
            <person name="Choisne N."/>
            <person name="Couloux A."/>
            <person name="Denny R."/>
            <person name="Deshpande S."/>
            <person name="Dai X."/>
            <person name="Doyle J.J."/>
            <person name="Dudez A.M."/>
            <person name="Farmer A.D."/>
            <person name="Fouteau S."/>
            <person name="Franken C."/>
            <person name="Gibelin C."/>
            <person name="Gish J."/>
            <person name="Goldstein S."/>
            <person name="Gonzalez A.J."/>
            <person name="Green P.J."/>
            <person name="Hallab A."/>
            <person name="Hartog M."/>
            <person name="Hua A."/>
            <person name="Humphray S.J."/>
            <person name="Jeong D.H."/>
            <person name="Jing Y."/>
            <person name="Jocker A."/>
            <person name="Kenton S.M."/>
            <person name="Kim D.J."/>
            <person name="Klee K."/>
            <person name="Lai H."/>
            <person name="Lang C."/>
            <person name="Lin S."/>
            <person name="Macmil S.L."/>
            <person name="Magdelenat G."/>
            <person name="Matthews L."/>
            <person name="McCorrison J."/>
            <person name="Monaghan E.L."/>
            <person name="Mun J.H."/>
            <person name="Najar F.Z."/>
            <person name="Nicholson C."/>
            <person name="Noirot C."/>
            <person name="O'Bleness M."/>
            <person name="Paule C.R."/>
            <person name="Poulain J."/>
            <person name="Prion F."/>
            <person name="Qin B."/>
            <person name="Qu C."/>
            <person name="Retzel E.F."/>
            <person name="Riddle C."/>
            <person name="Sallet E."/>
            <person name="Samain S."/>
            <person name="Samson N."/>
            <person name="Sanders I."/>
            <person name="Saurat O."/>
            <person name="Scarpelli C."/>
            <person name="Schiex T."/>
            <person name="Segurens B."/>
            <person name="Severin A.J."/>
            <person name="Sherrier D.J."/>
            <person name="Shi R."/>
            <person name="Sims S."/>
            <person name="Singer S.R."/>
            <person name="Sinharoy S."/>
            <person name="Sterck L."/>
            <person name="Viollet A."/>
            <person name="Wang B.B."/>
            <person name="Wang K."/>
            <person name="Wang M."/>
            <person name="Wang X."/>
            <person name="Warfsmann J."/>
            <person name="Weissenbach J."/>
            <person name="White D.D."/>
            <person name="White J.D."/>
            <person name="Wiley G.B."/>
            <person name="Wincker P."/>
            <person name="Xing Y."/>
            <person name="Yang L."/>
            <person name="Yao Z."/>
            <person name="Ying F."/>
            <person name="Zhai J."/>
            <person name="Zhou L."/>
            <person name="Zuber A."/>
            <person name="Denarie J."/>
            <person name="Dixon R.A."/>
            <person name="May G.D."/>
            <person name="Schwartz D.C."/>
            <person name="Rogers J."/>
            <person name="Quetier F."/>
            <person name="Town C.D."/>
            <person name="Roe B.A."/>
        </authorList>
    </citation>
    <scope>NUCLEOTIDE SEQUENCE [LARGE SCALE GENOMIC DNA]</scope>
    <source>
        <strain evidence="2">A17</strain>
        <strain evidence="3 4">cv. Jemalong A17</strain>
    </source>
</reference>
<dbReference type="Proteomes" id="UP000002051">
    <property type="component" value="Chromosome 8"/>
</dbReference>
<evidence type="ECO:0000256" key="1">
    <source>
        <dbReference type="SAM" id="MobiDB-lite"/>
    </source>
</evidence>
<proteinExistence type="predicted"/>
<keyword evidence="4" id="KW-1185">Reference proteome</keyword>
<evidence type="ECO:0000313" key="3">
    <source>
        <dbReference type="EnsemblPlants" id="KEH19266"/>
    </source>
</evidence>
<dbReference type="HOGENOM" id="CLU_1386040_0_0_1"/>
<accession>A0A072TPX3</accession>
<feature type="compositionally biased region" description="Acidic residues" evidence="1">
    <location>
        <begin position="102"/>
        <end position="111"/>
    </location>
</feature>
<feature type="region of interest" description="Disordered" evidence="1">
    <location>
        <begin position="1"/>
        <end position="36"/>
    </location>
</feature>
<dbReference type="EnsemblPlants" id="KEH19266">
    <property type="protein sequence ID" value="KEH19266"/>
    <property type="gene ID" value="MTR_8g446060"/>
</dbReference>
<name>A0A072TPX3_MEDTR</name>
<reference evidence="2 4" key="2">
    <citation type="journal article" date="2014" name="BMC Genomics">
        <title>An improved genome release (version Mt4.0) for the model legume Medicago truncatula.</title>
        <authorList>
            <person name="Tang H."/>
            <person name="Krishnakumar V."/>
            <person name="Bidwell S."/>
            <person name="Rosen B."/>
            <person name="Chan A."/>
            <person name="Zhou S."/>
            <person name="Gentzbittel L."/>
            <person name="Childs K.L."/>
            <person name="Yandell M."/>
            <person name="Gundlach H."/>
            <person name="Mayer K.F."/>
            <person name="Schwartz D.C."/>
            <person name="Town C.D."/>
        </authorList>
    </citation>
    <scope>GENOME REANNOTATION</scope>
    <source>
        <strain evidence="2">A17</strain>
        <strain evidence="3 4">cv. Jemalong A17</strain>
    </source>
</reference>